<proteinExistence type="predicted"/>
<dbReference type="GO" id="GO:0043565">
    <property type="term" value="F:sequence-specific DNA binding"/>
    <property type="evidence" value="ECO:0007669"/>
    <property type="project" value="InterPro"/>
</dbReference>
<dbReference type="Gene3D" id="3.30.450.20">
    <property type="entry name" value="PAS domain"/>
    <property type="match status" value="1"/>
</dbReference>
<keyword evidence="1" id="KW-0805">Transcription regulation</keyword>
<dbReference type="Pfam" id="PF12833">
    <property type="entry name" value="HTH_18"/>
    <property type="match status" value="1"/>
</dbReference>
<feature type="domain" description="HTH araC/xylS-type" evidence="4">
    <location>
        <begin position="181"/>
        <end position="278"/>
    </location>
</feature>
<dbReference type="Gene3D" id="1.10.10.60">
    <property type="entry name" value="Homeodomain-like"/>
    <property type="match status" value="1"/>
</dbReference>
<keyword evidence="3" id="KW-0804">Transcription</keyword>
<dbReference type="EMBL" id="CP013387">
    <property type="protein sequence ID" value="AOJ04017.1"/>
    <property type="molecule type" value="Genomic_DNA"/>
</dbReference>
<dbReference type="KEGG" id="buu:WS70_19155"/>
<keyword evidence="2" id="KW-0238">DNA-binding</keyword>
<sequence length="285" mass="31170">MMTLLAVPPEKSSATSAVSTAAVSTAAASPSASAQPAAPDGDDGFAAMLAHFVQLEPVFDALPDVAFFVKDAHARYALVNRTLAQRCGYKDKRDLYGKAADEVFPRRFGRSYVEQDLAIIAGGRQLTDQLELHLYSGRQPGWCLTCKEPLRNAQGKIVGIAGLSRDLRAHESSHPAYSRIADVVRYIHAHYVQPLNLKHLAAMAGMSVAQLERYFHKVFHLTPRQMLLKARLDAATAFLVTHDKVTDVAALCGYTDHSAFTRQFKATVGVTPTEYRLMLQEGRGA</sequence>
<evidence type="ECO:0000256" key="2">
    <source>
        <dbReference type="ARBA" id="ARBA00023125"/>
    </source>
</evidence>
<dbReference type="InterPro" id="IPR013656">
    <property type="entry name" value="PAS_4"/>
</dbReference>
<dbReference type="Proteomes" id="UP000062519">
    <property type="component" value="Chromosome 2"/>
</dbReference>
<dbReference type="Pfam" id="PF08448">
    <property type="entry name" value="PAS_4"/>
    <property type="match status" value="1"/>
</dbReference>
<evidence type="ECO:0000313" key="5">
    <source>
        <dbReference type="EMBL" id="AOJ04017.1"/>
    </source>
</evidence>
<protein>
    <submittedName>
        <fullName evidence="5">AraC family transcriptional regulator</fullName>
    </submittedName>
</protein>
<dbReference type="InterPro" id="IPR018060">
    <property type="entry name" value="HTH_AraC"/>
</dbReference>
<dbReference type="PANTHER" id="PTHR46796:SF13">
    <property type="entry name" value="HTH-TYPE TRANSCRIPTIONAL ACTIVATOR RHAS"/>
    <property type="match status" value="1"/>
</dbReference>
<evidence type="ECO:0000256" key="3">
    <source>
        <dbReference type="ARBA" id="ARBA00023163"/>
    </source>
</evidence>
<evidence type="ECO:0000259" key="4">
    <source>
        <dbReference type="PROSITE" id="PS01124"/>
    </source>
</evidence>
<dbReference type="AlphaFoldDB" id="A0A1B4FK20"/>
<accession>A0A1B4FK20</accession>
<gene>
    <name evidence="5" type="ORF">WS70_19155</name>
</gene>
<dbReference type="GO" id="GO:0003700">
    <property type="term" value="F:DNA-binding transcription factor activity"/>
    <property type="evidence" value="ECO:0007669"/>
    <property type="project" value="InterPro"/>
</dbReference>
<dbReference type="PRINTS" id="PR00032">
    <property type="entry name" value="HTHARAC"/>
</dbReference>
<dbReference type="SMART" id="SM00342">
    <property type="entry name" value="HTH_ARAC"/>
    <property type="match status" value="1"/>
</dbReference>
<dbReference type="PROSITE" id="PS00041">
    <property type="entry name" value="HTH_ARAC_FAMILY_1"/>
    <property type="match status" value="1"/>
</dbReference>
<evidence type="ECO:0000313" key="6">
    <source>
        <dbReference type="Proteomes" id="UP000062519"/>
    </source>
</evidence>
<name>A0A1B4FK20_9BURK</name>
<dbReference type="InterPro" id="IPR020449">
    <property type="entry name" value="Tscrpt_reg_AraC-type_HTH"/>
</dbReference>
<dbReference type="PANTHER" id="PTHR46796">
    <property type="entry name" value="HTH-TYPE TRANSCRIPTIONAL ACTIVATOR RHAS-RELATED"/>
    <property type="match status" value="1"/>
</dbReference>
<dbReference type="InterPro" id="IPR018062">
    <property type="entry name" value="HTH_AraC-typ_CS"/>
</dbReference>
<dbReference type="InterPro" id="IPR035965">
    <property type="entry name" value="PAS-like_dom_sf"/>
</dbReference>
<dbReference type="InterPro" id="IPR050204">
    <property type="entry name" value="AraC_XylS_family_regulators"/>
</dbReference>
<keyword evidence="6" id="KW-1185">Reference proteome</keyword>
<organism evidence="5 6">
    <name type="scientific">Burkholderia mayonis</name>
    <dbReference type="NCBI Taxonomy" id="1385591"/>
    <lineage>
        <taxon>Bacteria</taxon>
        <taxon>Pseudomonadati</taxon>
        <taxon>Pseudomonadota</taxon>
        <taxon>Betaproteobacteria</taxon>
        <taxon>Burkholderiales</taxon>
        <taxon>Burkholderiaceae</taxon>
        <taxon>Burkholderia</taxon>
        <taxon>pseudomallei group</taxon>
    </lineage>
</organism>
<dbReference type="SUPFAM" id="SSF55785">
    <property type="entry name" value="PYP-like sensor domain (PAS domain)"/>
    <property type="match status" value="1"/>
</dbReference>
<dbReference type="PROSITE" id="PS01124">
    <property type="entry name" value="HTH_ARAC_FAMILY_2"/>
    <property type="match status" value="1"/>
</dbReference>
<dbReference type="SUPFAM" id="SSF46689">
    <property type="entry name" value="Homeodomain-like"/>
    <property type="match status" value="2"/>
</dbReference>
<evidence type="ECO:0000256" key="1">
    <source>
        <dbReference type="ARBA" id="ARBA00023015"/>
    </source>
</evidence>
<reference evidence="5 6" key="1">
    <citation type="submission" date="2015-12" db="EMBL/GenBank/DDBJ databases">
        <title>Diversity of Burkholderia near neighbor genomes.</title>
        <authorList>
            <person name="Sahl J."/>
            <person name="Wagner D."/>
            <person name="Keim P."/>
        </authorList>
    </citation>
    <scope>NUCLEOTIDE SEQUENCE [LARGE SCALE GENOMIC DNA]</scope>
    <source>
        <strain evidence="5 6">BDU6</strain>
    </source>
</reference>
<dbReference type="InterPro" id="IPR009057">
    <property type="entry name" value="Homeodomain-like_sf"/>
</dbReference>
<dbReference type="RefSeq" id="WP_059472550.1">
    <property type="nucleotide sequence ID" value="NZ_CP013387.1"/>
</dbReference>